<keyword evidence="2" id="KW-1185">Reference proteome</keyword>
<evidence type="ECO:0008006" key="3">
    <source>
        <dbReference type="Google" id="ProtNLM"/>
    </source>
</evidence>
<reference evidence="1 2" key="1">
    <citation type="submission" date="2019-04" db="EMBL/GenBank/DDBJ databases">
        <title>Lysinibacillus genome sequencing.</title>
        <authorList>
            <person name="Dunlap C."/>
        </authorList>
    </citation>
    <scope>NUCLEOTIDE SEQUENCE [LARGE SCALE GENOMIC DNA]</scope>
    <source>
        <strain evidence="1 2">KCTC 33042</strain>
    </source>
</reference>
<proteinExistence type="predicted"/>
<evidence type="ECO:0000313" key="1">
    <source>
        <dbReference type="EMBL" id="TKI46245.1"/>
    </source>
</evidence>
<organism evidence="1 2">
    <name type="scientific">Lysinibacillus tabacifolii</name>
    <dbReference type="NCBI Taxonomy" id="1173107"/>
    <lineage>
        <taxon>Bacteria</taxon>
        <taxon>Bacillati</taxon>
        <taxon>Bacillota</taxon>
        <taxon>Bacilli</taxon>
        <taxon>Bacillales</taxon>
        <taxon>Bacillaceae</taxon>
        <taxon>Lysinibacillus</taxon>
    </lineage>
</organism>
<gene>
    <name evidence="1" type="ORF">FC748_18135</name>
</gene>
<dbReference type="Proteomes" id="UP000308330">
    <property type="component" value="Unassembled WGS sequence"/>
</dbReference>
<dbReference type="RefSeq" id="WP_108031022.1">
    <property type="nucleotide sequence ID" value="NZ_PYUE01000008.1"/>
</dbReference>
<evidence type="ECO:0000313" key="2">
    <source>
        <dbReference type="Proteomes" id="UP000308330"/>
    </source>
</evidence>
<dbReference type="EMBL" id="SZPT01000005">
    <property type="protein sequence ID" value="TKI46245.1"/>
    <property type="molecule type" value="Genomic_DNA"/>
</dbReference>
<accession>A0ABY2SU54</accession>
<name>A0ABY2SU54_9BACI</name>
<protein>
    <recommendedName>
        <fullName evidence="3">PD-(D/E)XK endonuclease-like domain-containing protein</fullName>
    </recommendedName>
</protein>
<sequence length="850" mass="100873">MTTKVYTYSDPLNWSNHEQFADMQQAFHICATGNMQRGISERYKGEFHKVETVRKVITSFRLFHNWYNAEKRMKQFLLFSKKMNDFTFSTNKLKDAFRANKEEVLNSIRFFVQAGMQPEDLVGFYHTQKERDFQKLWAFFEQHDSQLQEHRRLLLEGDKYSPQFFQEFKLKTKKIYLHGFYFITPEQQIFFKFLQKNGFELIFFQYYDARFPNTFDFIRLFINEQHGWSSDWYIEEGTEGKSKLAELFLQSYEKKNIGKVEEGMTLTKYNTFFDFLQDVIIPNYPLELPPEKKSDMKIFAPNASELNELVQIYYPSLDKENRKFIAHPIGRFLVNMHRLYDSNELVLTSELLIELFSSGWLVDIRTQQIATEYTYDLQQILPYFSNCRTIDEWLTRVKMLAEKKELLMNAFPAKSSARGDEYVRSPFSNLSYFNVDMLRLVQIKEFLEGIRILAEDLFGKEIPVFSSIDVHFSRLLNMLKGRRKMDVYTNKLERDLLDSLIMRLSTINDSTEFLLEDIQPALYLYLSGKFDEDPNKSDELITDFLEFDGEIFKENMKESIYFTAVDEKNLPLSEVSMPWPMQLETMEALAVNYPVIELLLNRNVTAKETSRFLFFIALEFMNLENLHISWIVNRMDAEGLNSALYTRQLHMEVKQYSPLDKVQQDVYEVVQSEVKLSEQEKTSFNESINQLGMRIEFQQCPKRFYYSYVLQPFATYQGDFMYEFIFSNVYRVAVGQEKWGKSDADLKVIDELQPFFPQFKRFKMHAIANSSHPYRYIYENTDVDVNLLRNHFFPGLSKNLFAETQVKLRSDTHLDIVLDNQTFNSIPGYHCRFCPHKNFCPDAKSALDKK</sequence>
<comment type="caution">
    <text evidence="1">The sequence shown here is derived from an EMBL/GenBank/DDBJ whole genome shotgun (WGS) entry which is preliminary data.</text>
</comment>